<proteinExistence type="predicted"/>
<dbReference type="Proteomes" id="UP000033423">
    <property type="component" value="Unassembled WGS sequence"/>
</dbReference>
<dbReference type="AlphaFoldDB" id="A0A0F3GPX9"/>
<name>A0A0F3GPX9_9BACT</name>
<reference evidence="1 2" key="1">
    <citation type="submission" date="2015-02" db="EMBL/GenBank/DDBJ databases">
        <title>Single-cell genomics of uncultivated deep-branching MTB reveals a conserved set of magnetosome genes.</title>
        <authorList>
            <person name="Kolinko S."/>
            <person name="Richter M."/>
            <person name="Glockner F.O."/>
            <person name="Brachmann A."/>
            <person name="Schuler D."/>
        </authorList>
    </citation>
    <scope>NUCLEOTIDE SEQUENCE [LARGE SCALE GENOMIC DNA]</scope>
    <source>
        <strain evidence="1">TM-1</strain>
    </source>
</reference>
<dbReference type="EMBL" id="LACI01002187">
    <property type="protein sequence ID" value="KJU82743.1"/>
    <property type="molecule type" value="Genomic_DNA"/>
</dbReference>
<gene>
    <name evidence="1" type="ORF">MBAV_005062</name>
</gene>
<comment type="caution">
    <text evidence="1">The sequence shown here is derived from an EMBL/GenBank/DDBJ whole genome shotgun (WGS) entry which is preliminary data.</text>
</comment>
<protein>
    <submittedName>
        <fullName evidence="1">Uncharacterized protein</fullName>
    </submittedName>
</protein>
<evidence type="ECO:0000313" key="1">
    <source>
        <dbReference type="EMBL" id="KJU82743.1"/>
    </source>
</evidence>
<evidence type="ECO:0000313" key="2">
    <source>
        <dbReference type="Proteomes" id="UP000033423"/>
    </source>
</evidence>
<sequence>MLKCNVFTQGAELLRFKRPNATAKSIHTGKPPNAVIPDLLSSLPYSKFSIPCAIIVSPRWC</sequence>
<organism evidence="1 2">
    <name type="scientific">Candidatus Magnetobacterium bavaricum</name>
    <dbReference type="NCBI Taxonomy" id="29290"/>
    <lineage>
        <taxon>Bacteria</taxon>
        <taxon>Pseudomonadati</taxon>
        <taxon>Nitrospirota</taxon>
        <taxon>Thermodesulfovibrionia</taxon>
        <taxon>Thermodesulfovibrionales</taxon>
        <taxon>Candidatus Magnetobacteriaceae</taxon>
        <taxon>Candidatus Magnetobacterium</taxon>
    </lineage>
</organism>
<accession>A0A0F3GPX9</accession>
<keyword evidence="2" id="KW-1185">Reference proteome</keyword>